<evidence type="ECO:0000313" key="1">
    <source>
        <dbReference type="EMBL" id="KAL2073693.1"/>
    </source>
</evidence>
<sequence>MAMTASEVRPPTMISISRPSPHPIYPPLAATSFPANQSLASDSSYSNTSRLIADGLEAPTTALTTEILQSSSADRMVSNGDSQIVPGIEEVDPLAKSEMGIITEQGYDLTTHQDDTPDILFRTTLQNTEDISGVGDCSFVEHSWPYKDLLACNGDFTLPLGYADIPHDVDSWSTTATICDEDHADLLEALRRDSWT</sequence>
<gene>
    <name evidence="1" type="ORF">VTL71DRAFT_11019</name>
</gene>
<dbReference type="EMBL" id="JAZHXI010000003">
    <property type="protein sequence ID" value="KAL2073693.1"/>
    <property type="molecule type" value="Genomic_DNA"/>
</dbReference>
<protein>
    <submittedName>
        <fullName evidence="1">Uncharacterized protein</fullName>
    </submittedName>
</protein>
<keyword evidence="2" id="KW-1185">Reference proteome</keyword>
<accession>A0ABR4CVA7</accession>
<evidence type="ECO:0000313" key="2">
    <source>
        <dbReference type="Proteomes" id="UP001595075"/>
    </source>
</evidence>
<organism evidence="1 2">
    <name type="scientific">Oculimacula yallundae</name>
    <dbReference type="NCBI Taxonomy" id="86028"/>
    <lineage>
        <taxon>Eukaryota</taxon>
        <taxon>Fungi</taxon>
        <taxon>Dikarya</taxon>
        <taxon>Ascomycota</taxon>
        <taxon>Pezizomycotina</taxon>
        <taxon>Leotiomycetes</taxon>
        <taxon>Helotiales</taxon>
        <taxon>Ploettnerulaceae</taxon>
        <taxon>Oculimacula</taxon>
    </lineage>
</organism>
<proteinExistence type="predicted"/>
<name>A0ABR4CVA7_9HELO</name>
<comment type="caution">
    <text evidence="1">The sequence shown here is derived from an EMBL/GenBank/DDBJ whole genome shotgun (WGS) entry which is preliminary data.</text>
</comment>
<reference evidence="1 2" key="1">
    <citation type="journal article" date="2024" name="Commun. Biol.">
        <title>Comparative genomic analysis of thermophilic fungi reveals convergent evolutionary adaptations and gene losses.</title>
        <authorList>
            <person name="Steindorff A.S."/>
            <person name="Aguilar-Pontes M.V."/>
            <person name="Robinson A.J."/>
            <person name="Andreopoulos B."/>
            <person name="LaButti K."/>
            <person name="Kuo A."/>
            <person name="Mondo S."/>
            <person name="Riley R."/>
            <person name="Otillar R."/>
            <person name="Haridas S."/>
            <person name="Lipzen A."/>
            <person name="Grimwood J."/>
            <person name="Schmutz J."/>
            <person name="Clum A."/>
            <person name="Reid I.D."/>
            <person name="Moisan M.C."/>
            <person name="Butler G."/>
            <person name="Nguyen T.T.M."/>
            <person name="Dewar K."/>
            <person name="Conant G."/>
            <person name="Drula E."/>
            <person name="Henrissat B."/>
            <person name="Hansel C."/>
            <person name="Singer S."/>
            <person name="Hutchinson M.I."/>
            <person name="de Vries R.P."/>
            <person name="Natvig D.O."/>
            <person name="Powell A.J."/>
            <person name="Tsang A."/>
            <person name="Grigoriev I.V."/>
        </authorList>
    </citation>
    <scope>NUCLEOTIDE SEQUENCE [LARGE SCALE GENOMIC DNA]</scope>
    <source>
        <strain evidence="1 2">CBS 494.80</strain>
    </source>
</reference>
<dbReference type="Proteomes" id="UP001595075">
    <property type="component" value="Unassembled WGS sequence"/>
</dbReference>